<protein>
    <submittedName>
        <fullName evidence="2">Alpha-beta hydrolase superfamily lysophospholipase</fullName>
    </submittedName>
</protein>
<keyword evidence="2" id="KW-0378">Hydrolase</keyword>
<dbReference type="GO" id="GO:0016787">
    <property type="term" value="F:hydrolase activity"/>
    <property type="evidence" value="ECO:0007669"/>
    <property type="project" value="UniProtKB-KW"/>
</dbReference>
<gene>
    <name evidence="2" type="ORF">GGR90_002301</name>
</gene>
<comment type="caution">
    <text evidence="2">The sequence shown here is derived from an EMBL/GenBank/DDBJ whole genome shotgun (WGS) entry which is preliminary data.</text>
</comment>
<evidence type="ECO:0000313" key="2">
    <source>
        <dbReference type="EMBL" id="NJB90107.1"/>
    </source>
</evidence>
<dbReference type="EMBL" id="JAATIT010000003">
    <property type="protein sequence ID" value="NJB90107.1"/>
    <property type="molecule type" value="Genomic_DNA"/>
</dbReference>
<evidence type="ECO:0000313" key="3">
    <source>
        <dbReference type="Proteomes" id="UP000535078"/>
    </source>
</evidence>
<accession>A0A7X6B9S7</accession>
<keyword evidence="3" id="KW-1185">Reference proteome</keyword>
<dbReference type="PANTHER" id="PTHR11614">
    <property type="entry name" value="PHOSPHOLIPASE-RELATED"/>
    <property type="match status" value="1"/>
</dbReference>
<dbReference type="AlphaFoldDB" id="A0A7X6B9S7"/>
<dbReference type="Gene3D" id="3.40.50.1820">
    <property type="entry name" value="alpha/beta hydrolase"/>
    <property type="match status" value="1"/>
</dbReference>
<sequence>MSEAAIEEELFRLPARGGHAPLARRWSVGAPPRAMLIVAHGMGEHAGRYLAPLAPIIRRGVDVAAIDHRGHGEDALAAASLGDYGEGGFAGVEADLLALVDWARAAAPGRPVILLGHSMGSMIAQALAIDHGDRLDGLILSGSVAVDHIPAGGDPAGLIAALNSPFEPARTPFDWLSRDEAEVDLYLADPLCAFGLTDASFASLAAAGPRLADADALAAIPASLPIYIFSGDMDPLHCVLGGVTPLIERYEAAGKTVESRLYAGGRHEMLNETNRAEVVGDLWRWLEPLLSEGKG</sequence>
<feature type="domain" description="Serine aminopeptidase S33" evidence="1">
    <location>
        <begin position="31"/>
        <end position="274"/>
    </location>
</feature>
<dbReference type="InterPro" id="IPR051044">
    <property type="entry name" value="MAG_DAG_Lipase"/>
</dbReference>
<dbReference type="InterPro" id="IPR022742">
    <property type="entry name" value="Hydrolase_4"/>
</dbReference>
<evidence type="ECO:0000259" key="1">
    <source>
        <dbReference type="Pfam" id="PF12146"/>
    </source>
</evidence>
<proteinExistence type="predicted"/>
<dbReference type="Pfam" id="PF12146">
    <property type="entry name" value="Hydrolase_4"/>
    <property type="match status" value="1"/>
</dbReference>
<dbReference type="InterPro" id="IPR029058">
    <property type="entry name" value="AB_hydrolase_fold"/>
</dbReference>
<name>A0A7X6B9S7_9SPHN</name>
<reference evidence="2 3" key="1">
    <citation type="submission" date="2020-03" db="EMBL/GenBank/DDBJ databases">
        <title>Genomic Encyclopedia of Type Strains, Phase IV (KMG-IV): sequencing the most valuable type-strain genomes for metagenomic binning, comparative biology and taxonomic classification.</title>
        <authorList>
            <person name="Goeker M."/>
        </authorList>
    </citation>
    <scope>NUCLEOTIDE SEQUENCE [LARGE SCALE GENOMIC DNA]</scope>
    <source>
        <strain evidence="2 3">DSM 25229</strain>
    </source>
</reference>
<organism evidence="2 3">
    <name type="scientific">Sphingopyxis italica</name>
    <dbReference type="NCBI Taxonomy" id="1129133"/>
    <lineage>
        <taxon>Bacteria</taxon>
        <taxon>Pseudomonadati</taxon>
        <taxon>Pseudomonadota</taxon>
        <taxon>Alphaproteobacteria</taxon>
        <taxon>Sphingomonadales</taxon>
        <taxon>Sphingomonadaceae</taxon>
        <taxon>Sphingopyxis</taxon>
    </lineage>
</organism>
<dbReference type="RefSeq" id="WP_054734988.1">
    <property type="nucleotide sequence ID" value="NZ_JAATIT010000003.1"/>
</dbReference>
<dbReference type="SUPFAM" id="SSF53474">
    <property type="entry name" value="alpha/beta-Hydrolases"/>
    <property type="match status" value="1"/>
</dbReference>
<dbReference type="Proteomes" id="UP000535078">
    <property type="component" value="Unassembled WGS sequence"/>
</dbReference>